<dbReference type="UniPathway" id="UPA00193"/>
<evidence type="ECO:0000256" key="2">
    <source>
        <dbReference type="ARBA" id="ARBA00022563"/>
    </source>
</evidence>
<sequence>MSIIMKGSEVAAIIQQELLKQIERLNQYGITPTLAIVRVGARPDDLVYELGVKKKMRTLGIKCPVFAFPETIDQADFEKNFSSLNLDSEIHGILLFRPLPKHLNEKTIIDTINPLKDIDCMSPVNIAKVFAGEETGFAPCTAEAVMEVLNHFGIGLEGKRVTVVGRSMVVGRPLSMLLLKKNATVTICHTKTKDIENTCRNAEILIAAVGKANMITDHFVAPDAVVIDVGINVDSNNKLCGDVDYDDVAPKAGFITPVPGGVGTVTSSVLAVHVVRAAKYLNKIEER</sequence>
<dbReference type="AlphaFoldDB" id="A0A3P3XQ59"/>
<dbReference type="CDD" id="cd01080">
    <property type="entry name" value="NAD_bind_m-THF_DH_Cyclohyd"/>
    <property type="match status" value="1"/>
</dbReference>
<comment type="pathway">
    <text evidence="1 11">One-carbon metabolism; tetrahydrofolate interconversion.</text>
</comment>
<dbReference type="InterPro" id="IPR020631">
    <property type="entry name" value="THF_DH/CycHdrlase_NAD-bd_dom"/>
</dbReference>
<feature type="domain" description="Tetrahydrofolate dehydrogenase/cyclohydrolase catalytic" evidence="12">
    <location>
        <begin position="5"/>
        <end position="119"/>
    </location>
</feature>
<evidence type="ECO:0000256" key="11">
    <source>
        <dbReference type="HAMAP-Rule" id="MF_01576"/>
    </source>
</evidence>
<dbReference type="EMBL" id="FWDO01000004">
    <property type="protein sequence ID" value="SLM18374.1"/>
    <property type="molecule type" value="Genomic_DNA"/>
</dbReference>
<dbReference type="GO" id="GO:0009086">
    <property type="term" value="P:methionine biosynthetic process"/>
    <property type="evidence" value="ECO:0007669"/>
    <property type="project" value="UniProtKB-KW"/>
</dbReference>
<evidence type="ECO:0000259" key="13">
    <source>
        <dbReference type="Pfam" id="PF02882"/>
    </source>
</evidence>
<gene>
    <name evidence="11 14" type="primary">folD</name>
    <name evidence="14" type="ORF">SPIRO4BDMA_40946</name>
</gene>
<keyword evidence="10 11" id="KW-0511">Multifunctional enzyme</keyword>
<evidence type="ECO:0000256" key="4">
    <source>
        <dbReference type="ARBA" id="ARBA00022755"/>
    </source>
</evidence>
<dbReference type="Pfam" id="PF00763">
    <property type="entry name" value="THF_DHG_CYH"/>
    <property type="match status" value="1"/>
</dbReference>
<dbReference type="GO" id="GO:0005829">
    <property type="term" value="C:cytosol"/>
    <property type="evidence" value="ECO:0007669"/>
    <property type="project" value="TreeGrafter"/>
</dbReference>
<dbReference type="Pfam" id="PF02882">
    <property type="entry name" value="THF_DHG_CYH_C"/>
    <property type="match status" value="1"/>
</dbReference>
<dbReference type="GO" id="GO:0004488">
    <property type="term" value="F:methylenetetrahydrofolate dehydrogenase (NADP+) activity"/>
    <property type="evidence" value="ECO:0007669"/>
    <property type="project" value="UniProtKB-UniRule"/>
</dbReference>
<keyword evidence="8 11" id="KW-0368">Histidine biosynthesis</keyword>
<dbReference type="PRINTS" id="PR00085">
    <property type="entry name" value="THFDHDRGNASE"/>
</dbReference>
<evidence type="ECO:0000256" key="6">
    <source>
        <dbReference type="ARBA" id="ARBA00022857"/>
    </source>
</evidence>
<evidence type="ECO:0000313" key="14">
    <source>
        <dbReference type="EMBL" id="SLM18374.1"/>
    </source>
</evidence>
<evidence type="ECO:0000256" key="10">
    <source>
        <dbReference type="ARBA" id="ARBA00023268"/>
    </source>
</evidence>
<accession>A0A3P3XQ59</accession>
<evidence type="ECO:0000259" key="12">
    <source>
        <dbReference type="Pfam" id="PF00763"/>
    </source>
</evidence>
<comment type="caution">
    <text evidence="11">Lacks conserved residue(s) required for the propagation of feature annotation.</text>
</comment>
<comment type="catalytic activity">
    <reaction evidence="11">
        <text>(6R)-5,10-methenyltetrahydrofolate + H2O = (6R)-10-formyltetrahydrofolate + H(+)</text>
        <dbReference type="Rhea" id="RHEA:23700"/>
        <dbReference type="ChEBI" id="CHEBI:15377"/>
        <dbReference type="ChEBI" id="CHEBI:15378"/>
        <dbReference type="ChEBI" id="CHEBI:57455"/>
        <dbReference type="ChEBI" id="CHEBI:195366"/>
        <dbReference type="EC" id="3.5.4.9"/>
    </reaction>
</comment>
<protein>
    <recommendedName>
        <fullName evidence="11">Bifunctional protein FolD</fullName>
    </recommendedName>
    <domain>
        <recommendedName>
            <fullName evidence="11">Methylenetetrahydrofolate dehydrogenase</fullName>
            <ecNumber evidence="11">1.5.1.5</ecNumber>
        </recommendedName>
    </domain>
    <domain>
        <recommendedName>
            <fullName evidence="11">Methenyltetrahydrofolate cyclohydrolase</fullName>
            <ecNumber evidence="11">3.5.4.9</ecNumber>
        </recommendedName>
    </domain>
</protein>
<dbReference type="SUPFAM" id="SSF53223">
    <property type="entry name" value="Aminoacid dehydrogenase-like, N-terminal domain"/>
    <property type="match status" value="1"/>
</dbReference>
<dbReference type="InterPro" id="IPR020630">
    <property type="entry name" value="THF_DH/CycHdrlase_cat_dom"/>
</dbReference>
<feature type="binding site" evidence="11">
    <location>
        <begin position="165"/>
        <end position="167"/>
    </location>
    <ligand>
        <name>NADP(+)</name>
        <dbReference type="ChEBI" id="CHEBI:58349"/>
    </ligand>
</feature>
<dbReference type="EC" id="3.5.4.9" evidence="11"/>
<comment type="similarity">
    <text evidence="11">Belongs to the tetrahydrofolate dehydrogenase/cyclohydrolase family.</text>
</comment>
<organism evidence="14">
    <name type="scientific">uncultured spirochete</name>
    <dbReference type="NCBI Taxonomy" id="156406"/>
    <lineage>
        <taxon>Bacteria</taxon>
        <taxon>Pseudomonadati</taxon>
        <taxon>Spirochaetota</taxon>
        <taxon>Spirochaetia</taxon>
        <taxon>Spirochaetales</taxon>
        <taxon>environmental samples</taxon>
    </lineage>
</organism>
<dbReference type="InterPro" id="IPR046346">
    <property type="entry name" value="Aminoacid_DH-like_N_sf"/>
</dbReference>
<keyword evidence="2 11" id="KW-0554">One-carbon metabolism</keyword>
<dbReference type="EC" id="1.5.1.5" evidence="11"/>
<dbReference type="GO" id="GO:0006164">
    <property type="term" value="P:purine nucleotide biosynthetic process"/>
    <property type="evidence" value="ECO:0007669"/>
    <property type="project" value="UniProtKB-KW"/>
</dbReference>
<dbReference type="HAMAP" id="MF_01576">
    <property type="entry name" value="THF_DHG_CYH"/>
    <property type="match status" value="1"/>
</dbReference>
<evidence type="ECO:0000256" key="7">
    <source>
        <dbReference type="ARBA" id="ARBA00023002"/>
    </source>
</evidence>
<keyword evidence="6 11" id="KW-0521">NADP</keyword>
<dbReference type="PANTHER" id="PTHR48099:SF5">
    <property type="entry name" value="C-1-TETRAHYDROFOLATE SYNTHASE, CYTOPLASMIC"/>
    <property type="match status" value="1"/>
</dbReference>
<keyword evidence="5 11" id="KW-0378">Hydrolase</keyword>
<comment type="function">
    <text evidence="11">Catalyzes the oxidation of 5,10-methylenetetrahydrofolate to 5,10-methenyltetrahydrofolate and then the hydrolysis of 5,10-methenyltetrahydrofolate to 10-formyltetrahydrofolate.</text>
</comment>
<feature type="binding site" evidence="11">
    <location>
        <position position="231"/>
    </location>
    <ligand>
        <name>NADP(+)</name>
        <dbReference type="ChEBI" id="CHEBI:58349"/>
    </ligand>
</feature>
<feature type="domain" description="Tetrahydrofolate dehydrogenase/cyclohydrolase NAD(P)-binding" evidence="13">
    <location>
        <begin position="139"/>
        <end position="280"/>
    </location>
</feature>
<keyword evidence="4 11" id="KW-0658">Purine biosynthesis</keyword>
<reference evidence="14" key="1">
    <citation type="submission" date="2017-02" db="EMBL/GenBank/DDBJ databases">
        <authorList>
            <person name="Regsiter A."/>
            <person name="William W."/>
        </authorList>
    </citation>
    <scope>NUCLEOTIDE SEQUENCE</scope>
    <source>
        <strain evidence="14">BdmA 4</strain>
    </source>
</reference>
<dbReference type="Gene3D" id="3.40.50.720">
    <property type="entry name" value="NAD(P)-binding Rossmann-like Domain"/>
    <property type="match status" value="1"/>
</dbReference>
<dbReference type="InterPro" id="IPR000672">
    <property type="entry name" value="THF_DH/CycHdrlase"/>
</dbReference>
<dbReference type="Gene3D" id="3.40.50.10860">
    <property type="entry name" value="Leucine Dehydrogenase, chain A, domain 1"/>
    <property type="match status" value="1"/>
</dbReference>
<evidence type="ECO:0000256" key="3">
    <source>
        <dbReference type="ARBA" id="ARBA00022605"/>
    </source>
</evidence>
<dbReference type="PANTHER" id="PTHR48099">
    <property type="entry name" value="C-1-TETRAHYDROFOLATE SYNTHASE, CYTOPLASMIC-RELATED"/>
    <property type="match status" value="1"/>
</dbReference>
<evidence type="ECO:0000256" key="1">
    <source>
        <dbReference type="ARBA" id="ARBA00004777"/>
    </source>
</evidence>
<dbReference type="GO" id="GO:0000105">
    <property type="term" value="P:L-histidine biosynthetic process"/>
    <property type="evidence" value="ECO:0007669"/>
    <property type="project" value="UniProtKB-KW"/>
</dbReference>
<keyword evidence="3 11" id="KW-0028">Amino-acid biosynthesis</keyword>
<evidence type="ECO:0000256" key="8">
    <source>
        <dbReference type="ARBA" id="ARBA00023102"/>
    </source>
</evidence>
<name>A0A3P3XQ59_9SPIR</name>
<dbReference type="SUPFAM" id="SSF51735">
    <property type="entry name" value="NAD(P)-binding Rossmann-fold domains"/>
    <property type="match status" value="1"/>
</dbReference>
<dbReference type="GO" id="GO:0035999">
    <property type="term" value="P:tetrahydrofolate interconversion"/>
    <property type="evidence" value="ECO:0007669"/>
    <property type="project" value="UniProtKB-UniRule"/>
</dbReference>
<comment type="catalytic activity">
    <reaction evidence="11">
        <text>(6R)-5,10-methylene-5,6,7,8-tetrahydrofolate + NADP(+) = (6R)-5,10-methenyltetrahydrofolate + NADPH</text>
        <dbReference type="Rhea" id="RHEA:22812"/>
        <dbReference type="ChEBI" id="CHEBI:15636"/>
        <dbReference type="ChEBI" id="CHEBI:57455"/>
        <dbReference type="ChEBI" id="CHEBI:57783"/>
        <dbReference type="ChEBI" id="CHEBI:58349"/>
        <dbReference type="EC" id="1.5.1.5"/>
    </reaction>
</comment>
<dbReference type="FunFam" id="3.40.50.720:FF:000094">
    <property type="entry name" value="Bifunctional protein FolD"/>
    <property type="match status" value="1"/>
</dbReference>
<dbReference type="GO" id="GO:0004477">
    <property type="term" value="F:methenyltetrahydrofolate cyclohydrolase activity"/>
    <property type="evidence" value="ECO:0007669"/>
    <property type="project" value="UniProtKB-UniRule"/>
</dbReference>
<evidence type="ECO:0000256" key="5">
    <source>
        <dbReference type="ARBA" id="ARBA00022801"/>
    </source>
</evidence>
<proteinExistence type="inferred from homology"/>
<keyword evidence="7 11" id="KW-0560">Oxidoreductase</keyword>
<comment type="subunit">
    <text evidence="11">Homodimer.</text>
</comment>
<dbReference type="InterPro" id="IPR036291">
    <property type="entry name" value="NAD(P)-bd_dom_sf"/>
</dbReference>
<keyword evidence="9 11" id="KW-0486">Methionine biosynthesis</keyword>
<evidence type="ECO:0000256" key="9">
    <source>
        <dbReference type="ARBA" id="ARBA00023167"/>
    </source>
</evidence>